<evidence type="ECO:0000256" key="21">
    <source>
        <dbReference type="SAM" id="MobiDB-lite"/>
    </source>
</evidence>
<dbReference type="Pfam" id="PF06481">
    <property type="entry name" value="COX_ARM"/>
    <property type="match status" value="1"/>
</dbReference>
<organism evidence="25 26">
    <name type="scientific">Paenibacillus pasadenensis</name>
    <dbReference type="NCBI Taxonomy" id="217090"/>
    <lineage>
        <taxon>Bacteria</taxon>
        <taxon>Bacillati</taxon>
        <taxon>Bacillota</taxon>
        <taxon>Bacilli</taxon>
        <taxon>Bacillales</taxon>
        <taxon>Paenibacillaceae</taxon>
        <taxon>Paenibacillus</taxon>
    </lineage>
</organism>
<dbReference type="Gene3D" id="1.10.287.90">
    <property type="match status" value="1"/>
</dbReference>
<dbReference type="InterPro" id="IPR008972">
    <property type="entry name" value="Cupredoxin"/>
</dbReference>
<dbReference type="PANTHER" id="PTHR22888:SF18">
    <property type="entry name" value="CYTOCHROME BO(3) UBIQUINOL OXIDASE SUBUNIT 2"/>
    <property type="match status" value="1"/>
</dbReference>
<dbReference type="InterPro" id="IPR002429">
    <property type="entry name" value="CcO_II-like_C"/>
</dbReference>
<comment type="caution">
    <text evidence="25">The sequence shown here is derived from an EMBL/GenBank/DDBJ whole genome shotgun (WGS) entry which is preliminary data.</text>
</comment>
<dbReference type="InterPro" id="IPR036257">
    <property type="entry name" value="Cyt_c_oxidase_su2_TM_sf"/>
</dbReference>
<comment type="similarity">
    <text evidence="3 19 20">Belongs to the cytochrome c oxidase subunit 2 family.</text>
</comment>
<dbReference type="GO" id="GO:0009486">
    <property type="term" value="F:cytochrome bo3 ubiquinol oxidase activity"/>
    <property type="evidence" value="ECO:0007669"/>
    <property type="project" value="InterPro"/>
</dbReference>
<dbReference type="GO" id="GO:0016682">
    <property type="term" value="F:oxidoreductase activity, acting on diphenols and related substances as donors, oxygen as acceptor"/>
    <property type="evidence" value="ECO:0007669"/>
    <property type="project" value="InterPro"/>
</dbReference>
<dbReference type="EC" id="1.10.3.-" evidence="19"/>
<evidence type="ECO:0000256" key="17">
    <source>
        <dbReference type="ARBA" id="ARBA00023288"/>
    </source>
</evidence>
<protein>
    <recommendedName>
        <fullName evidence="4 19">Quinol oxidase subunit 2</fullName>
        <ecNumber evidence="19">1.10.3.-</ecNumber>
    </recommendedName>
</protein>
<keyword evidence="9" id="KW-0479">Metal-binding</keyword>
<gene>
    <name evidence="25" type="ORF">B8V81_4241</name>
</gene>
<feature type="transmembrane region" description="Helical" evidence="22">
    <location>
        <begin position="94"/>
        <end position="112"/>
    </location>
</feature>
<keyword evidence="5 19" id="KW-0813">Transport</keyword>
<comment type="catalytic activity">
    <reaction evidence="1 19">
        <text>2 a quinol + O2 = 2 a quinone + 2 H2O</text>
        <dbReference type="Rhea" id="RHEA:55376"/>
        <dbReference type="ChEBI" id="CHEBI:15377"/>
        <dbReference type="ChEBI" id="CHEBI:15379"/>
        <dbReference type="ChEBI" id="CHEBI:24646"/>
        <dbReference type="ChEBI" id="CHEBI:132124"/>
    </reaction>
</comment>
<feature type="region of interest" description="Disordered" evidence="21">
    <location>
        <begin position="290"/>
        <end position="328"/>
    </location>
</feature>
<dbReference type="InterPro" id="IPR034227">
    <property type="entry name" value="CuRO_UO_II"/>
</dbReference>
<dbReference type="CDD" id="cd04212">
    <property type="entry name" value="CuRO_UO_II"/>
    <property type="match status" value="1"/>
</dbReference>
<keyword evidence="10" id="KW-0732">Signal</keyword>
<dbReference type="PROSITE" id="PS50857">
    <property type="entry name" value="COX2_CUA"/>
    <property type="match status" value="1"/>
</dbReference>
<dbReference type="PANTHER" id="PTHR22888">
    <property type="entry name" value="CYTOCHROME C OXIDASE, SUBUNIT II"/>
    <property type="match status" value="1"/>
</dbReference>
<feature type="domain" description="Cytochrome oxidase subunit II copper A binding" evidence="23">
    <location>
        <begin position="128"/>
        <end position="240"/>
    </location>
</feature>
<keyword evidence="26" id="KW-1185">Reference proteome</keyword>
<evidence type="ECO:0000256" key="1">
    <source>
        <dbReference type="ARBA" id="ARBA00000725"/>
    </source>
</evidence>
<evidence type="ECO:0000256" key="14">
    <source>
        <dbReference type="ARBA" id="ARBA00023008"/>
    </source>
</evidence>
<keyword evidence="6 19" id="KW-1003">Cell membrane</keyword>
<comment type="function">
    <text evidence="19">Catalyzes quinol oxidation with the concomitant reduction of oxygen to water. Subunit II transfers the electrons from a quinol to the binuclear center of the catalytic subunit I.</text>
</comment>
<evidence type="ECO:0000259" key="23">
    <source>
        <dbReference type="PROSITE" id="PS50857"/>
    </source>
</evidence>
<dbReference type="InterPro" id="IPR006333">
    <property type="entry name" value="Cyt_o_ubiquinol_oxidase_su2"/>
</dbReference>
<dbReference type="Proteomes" id="UP000234789">
    <property type="component" value="Unassembled WGS sequence"/>
</dbReference>
<dbReference type="PROSITE" id="PS50999">
    <property type="entry name" value="COX2_TM"/>
    <property type="match status" value="1"/>
</dbReference>
<keyword evidence="8 20" id="KW-0812">Transmembrane</keyword>
<dbReference type="SUPFAM" id="SSF49503">
    <property type="entry name" value="Cupredoxins"/>
    <property type="match status" value="1"/>
</dbReference>
<dbReference type="GO" id="GO:0004129">
    <property type="term" value="F:cytochrome-c oxidase activity"/>
    <property type="evidence" value="ECO:0007669"/>
    <property type="project" value="UniProtKB-UniRule"/>
</dbReference>
<evidence type="ECO:0000256" key="11">
    <source>
        <dbReference type="ARBA" id="ARBA00022982"/>
    </source>
</evidence>
<feature type="domain" description="Cytochrome oxidase subunit II transmembrane region profile" evidence="24">
    <location>
        <begin position="24"/>
        <end position="122"/>
    </location>
</feature>
<evidence type="ECO:0000256" key="6">
    <source>
        <dbReference type="ARBA" id="ARBA00022475"/>
    </source>
</evidence>
<evidence type="ECO:0000259" key="24">
    <source>
        <dbReference type="PROSITE" id="PS50999"/>
    </source>
</evidence>
<evidence type="ECO:0000256" key="4">
    <source>
        <dbReference type="ARBA" id="ARBA00016131"/>
    </source>
</evidence>
<dbReference type="Pfam" id="PF00116">
    <property type="entry name" value="COX2"/>
    <property type="match status" value="1"/>
</dbReference>
<evidence type="ECO:0000256" key="10">
    <source>
        <dbReference type="ARBA" id="ARBA00022729"/>
    </source>
</evidence>
<dbReference type="InterPro" id="IPR014222">
    <property type="entry name" value="Cyt_c_oxidase_su2"/>
</dbReference>
<evidence type="ECO:0000256" key="2">
    <source>
        <dbReference type="ARBA" id="ARBA00004651"/>
    </source>
</evidence>
<evidence type="ECO:0000256" key="8">
    <source>
        <dbReference type="ARBA" id="ARBA00022692"/>
    </source>
</evidence>
<dbReference type="InterPro" id="IPR006332">
    <property type="entry name" value="QoxA"/>
</dbReference>
<proteinExistence type="inferred from homology"/>
<dbReference type="InterPro" id="IPR010514">
    <property type="entry name" value="COX_ARM"/>
</dbReference>
<dbReference type="NCBIfam" id="TIGR02866">
    <property type="entry name" value="CoxB"/>
    <property type="match status" value="1"/>
</dbReference>
<dbReference type="PIRSF" id="PIRSF000292">
    <property type="entry name" value="Ubi_od_II"/>
    <property type="match status" value="1"/>
</dbReference>
<dbReference type="OrthoDB" id="9783445at2"/>
<reference evidence="25 26" key="1">
    <citation type="submission" date="2017-05" db="EMBL/GenBank/DDBJ databases">
        <title>Functional genome analysis of Paenibacillus pasadenensis strain R16: insights on endophytic life style and antifungal activity.</title>
        <authorList>
            <person name="Passera A."/>
            <person name="Marcolungo L."/>
            <person name="Casati P."/>
            <person name="Brasca M."/>
            <person name="Quaglino F."/>
            <person name="Delledonne M."/>
        </authorList>
    </citation>
    <scope>NUCLEOTIDE SEQUENCE [LARGE SCALE GENOMIC DNA]</scope>
    <source>
        <strain evidence="25 26">R16</strain>
    </source>
</reference>
<evidence type="ECO:0000313" key="26">
    <source>
        <dbReference type="Proteomes" id="UP000234789"/>
    </source>
</evidence>
<evidence type="ECO:0000256" key="20">
    <source>
        <dbReference type="RuleBase" id="RU000456"/>
    </source>
</evidence>
<feature type="compositionally biased region" description="Low complexity" evidence="21">
    <location>
        <begin position="307"/>
        <end position="328"/>
    </location>
</feature>
<dbReference type="InterPro" id="IPR045187">
    <property type="entry name" value="CcO_II"/>
</dbReference>
<keyword evidence="15 19" id="KW-0472">Membrane</keyword>
<dbReference type="RefSeq" id="WP_043111151.1">
    <property type="nucleotide sequence ID" value="NZ_BIMM01000004.1"/>
</dbReference>
<sequence>MKAARKRLRRLGTVLAGAGMAVFLAGCENAIVLDPKGPVAEIQKDLIWISVLLCAVVVVPVLAIFAYIVWRYRDKPDNKAPYEPNWSHSTKLEAIWWTIPIIIVALLGYFTVRDTYKLIKPPAETAHVEPVTIQVTSMDWKWLFQYPDQGIATVNYLNIPEKTPIQFVLTSNSAMNSFWVPQLGGMMYTMPGMAMRMWLQSDGTGEYYGSGANFSGSEFAKMNFKVTSMTQDDFDAWIEKSKQEPAKLDHKAYQQLAVKGTAPIQTFGDLEPTLFNSIVIQNGGHHHPANGLDIRGAFPVKKDKQDSSAGGSQAADSAASGDQPDSSQ</sequence>
<dbReference type="InterPro" id="IPR011759">
    <property type="entry name" value="Cyt_c_oxidase_su2_TM_dom"/>
</dbReference>
<evidence type="ECO:0000256" key="7">
    <source>
        <dbReference type="ARBA" id="ARBA00022660"/>
    </source>
</evidence>
<evidence type="ECO:0000256" key="22">
    <source>
        <dbReference type="SAM" id="Phobius"/>
    </source>
</evidence>
<dbReference type="GO" id="GO:0005886">
    <property type="term" value="C:plasma membrane"/>
    <property type="evidence" value="ECO:0007669"/>
    <property type="project" value="UniProtKB-SubCell"/>
</dbReference>
<keyword evidence="13 19" id="KW-0560">Oxidoreductase</keyword>
<dbReference type="Pfam" id="PF02790">
    <property type="entry name" value="COX2_TM"/>
    <property type="match status" value="1"/>
</dbReference>
<keyword evidence="16" id="KW-0564">Palmitate</keyword>
<feature type="transmembrane region" description="Helical" evidence="22">
    <location>
        <begin position="46"/>
        <end position="70"/>
    </location>
</feature>
<evidence type="ECO:0000256" key="13">
    <source>
        <dbReference type="ARBA" id="ARBA00023002"/>
    </source>
</evidence>
<dbReference type="EMBL" id="NFEZ01000004">
    <property type="protein sequence ID" value="PLT45810.1"/>
    <property type="molecule type" value="Genomic_DNA"/>
</dbReference>
<dbReference type="PROSITE" id="PS51257">
    <property type="entry name" value="PROKAR_LIPOPROTEIN"/>
    <property type="match status" value="1"/>
</dbReference>
<dbReference type="GO" id="GO:0005507">
    <property type="term" value="F:copper ion binding"/>
    <property type="evidence" value="ECO:0007669"/>
    <property type="project" value="InterPro"/>
</dbReference>
<dbReference type="NCBIfam" id="TIGR01432">
    <property type="entry name" value="QOXA"/>
    <property type="match status" value="1"/>
</dbReference>
<comment type="subcellular location">
    <subcellularLocation>
        <location evidence="2 20">Cell membrane</location>
        <topology evidence="2 20">Multi-pass membrane protein</topology>
    </subcellularLocation>
</comment>
<dbReference type="GO" id="GO:0042773">
    <property type="term" value="P:ATP synthesis coupled electron transport"/>
    <property type="evidence" value="ECO:0007669"/>
    <property type="project" value="TreeGrafter"/>
</dbReference>
<accession>A0A2N5N686</accession>
<evidence type="ECO:0000256" key="9">
    <source>
        <dbReference type="ARBA" id="ARBA00022723"/>
    </source>
</evidence>
<evidence type="ECO:0000313" key="25">
    <source>
        <dbReference type="EMBL" id="PLT45810.1"/>
    </source>
</evidence>
<dbReference type="Gene3D" id="2.60.40.420">
    <property type="entry name" value="Cupredoxins - blue copper proteins"/>
    <property type="match status" value="1"/>
</dbReference>
<keyword evidence="14" id="KW-0186">Copper</keyword>
<dbReference type="SUPFAM" id="SSF81464">
    <property type="entry name" value="Cytochrome c oxidase subunit II-like, transmembrane region"/>
    <property type="match status" value="1"/>
</dbReference>
<evidence type="ECO:0000256" key="19">
    <source>
        <dbReference type="PIRNR" id="PIRNR000292"/>
    </source>
</evidence>
<comment type="function">
    <text evidence="18">Subunits I and II form the functional core of the enzyme complex. Electrons originating in cytochrome c are transferred via heme a and Cu(A) to the binuclear center formed by heme a3 and Cu(B).</text>
</comment>
<evidence type="ECO:0000256" key="18">
    <source>
        <dbReference type="ARBA" id="ARBA00024688"/>
    </source>
</evidence>
<name>A0A2N5N686_9BACL</name>
<keyword evidence="7 19" id="KW-0679">Respiratory chain</keyword>
<keyword evidence="12 22" id="KW-1133">Transmembrane helix</keyword>
<keyword evidence="17" id="KW-0449">Lipoprotein</keyword>
<evidence type="ECO:0000256" key="3">
    <source>
        <dbReference type="ARBA" id="ARBA00007866"/>
    </source>
</evidence>
<evidence type="ECO:0000256" key="12">
    <source>
        <dbReference type="ARBA" id="ARBA00022989"/>
    </source>
</evidence>
<evidence type="ECO:0000256" key="16">
    <source>
        <dbReference type="ARBA" id="ARBA00023139"/>
    </source>
</evidence>
<evidence type="ECO:0000256" key="15">
    <source>
        <dbReference type="ARBA" id="ARBA00023136"/>
    </source>
</evidence>
<keyword evidence="11 19" id="KW-0249">Electron transport</keyword>
<dbReference type="AlphaFoldDB" id="A0A2N5N686"/>
<evidence type="ECO:0000256" key="5">
    <source>
        <dbReference type="ARBA" id="ARBA00022448"/>
    </source>
</evidence>